<proteinExistence type="predicted"/>
<dbReference type="VEuPathDB" id="VectorBase:ASTE008103"/>
<evidence type="ECO:0000313" key="5">
    <source>
        <dbReference type="Proteomes" id="UP000076408"/>
    </source>
</evidence>
<dbReference type="GO" id="GO:0008270">
    <property type="term" value="F:zinc ion binding"/>
    <property type="evidence" value="ECO:0007669"/>
    <property type="project" value="UniProtKB-KW"/>
</dbReference>
<dbReference type="Gene3D" id="2.20.25.240">
    <property type="match status" value="1"/>
</dbReference>
<dbReference type="Proteomes" id="UP000076408">
    <property type="component" value="Unassembled WGS sequence"/>
</dbReference>
<evidence type="ECO:0000313" key="4">
    <source>
        <dbReference type="EnsemblMetazoa" id="ASTEI03337-PA"/>
    </source>
</evidence>
<keyword evidence="5" id="KW-1185">Reference proteome</keyword>
<organism evidence="4 5">
    <name type="scientific">Anopheles stephensi</name>
    <name type="common">Indo-Pakistan malaria mosquito</name>
    <dbReference type="NCBI Taxonomy" id="30069"/>
    <lineage>
        <taxon>Eukaryota</taxon>
        <taxon>Metazoa</taxon>
        <taxon>Ecdysozoa</taxon>
        <taxon>Arthropoda</taxon>
        <taxon>Hexapoda</taxon>
        <taxon>Insecta</taxon>
        <taxon>Pterygota</taxon>
        <taxon>Neoptera</taxon>
        <taxon>Endopterygota</taxon>
        <taxon>Diptera</taxon>
        <taxon>Nematocera</taxon>
        <taxon>Culicoidea</taxon>
        <taxon>Culicidae</taxon>
        <taxon>Anophelinae</taxon>
        <taxon>Anopheles</taxon>
    </lineage>
</organism>
<dbReference type="EnsemblMetazoa" id="ASTEI03337-RA">
    <property type="protein sequence ID" value="ASTEI03337-PA"/>
    <property type="gene ID" value="ASTEI03337"/>
</dbReference>
<keyword evidence="3" id="KW-0862">Zinc</keyword>
<dbReference type="VEuPathDB" id="VectorBase:ASTEI03337"/>
<keyword evidence="2" id="KW-0863">Zinc-finger</keyword>
<evidence type="ECO:0000256" key="2">
    <source>
        <dbReference type="ARBA" id="ARBA00022771"/>
    </source>
</evidence>
<reference evidence="5" key="1">
    <citation type="journal article" date="2014" name="Genome Biol.">
        <title>Genome analysis of a major urban malaria vector mosquito, Anopheles stephensi.</title>
        <authorList>
            <person name="Jiang X."/>
            <person name="Peery A."/>
            <person name="Hall A.B."/>
            <person name="Sharma A."/>
            <person name="Chen X.G."/>
            <person name="Waterhouse R.M."/>
            <person name="Komissarov A."/>
            <person name="Riehle M.M."/>
            <person name="Shouche Y."/>
            <person name="Sharakhova M.V."/>
            <person name="Lawson D."/>
            <person name="Pakpour N."/>
            <person name="Arensburger P."/>
            <person name="Davidson V.L."/>
            <person name="Eiglmeier K."/>
            <person name="Emrich S."/>
            <person name="George P."/>
            <person name="Kennedy R.C."/>
            <person name="Mane S.P."/>
            <person name="Maslen G."/>
            <person name="Oringanje C."/>
            <person name="Qi Y."/>
            <person name="Settlage R."/>
            <person name="Tojo M."/>
            <person name="Tubio J.M."/>
            <person name="Unger M.F."/>
            <person name="Wang B."/>
            <person name="Vernick K.D."/>
            <person name="Ribeiro J.M."/>
            <person name="James A.A."/>
            <person name="Michel K."/>
            <person name="Riehle M.A."/>
            <person name="Luckhart S."/>
            <person name="Sharakhov I.V."/>
            <person name="Tu Z."/>
        </authorList>
    </citation>
    <scope>NUCLEOTIDE SEQUENCE [LARGE SCALE GENOMIC DNA]</scope>
    <source>
        <strain evidence="5">Indian</strain>
    </source>
</reference>
<dbReference type="STRING" id="30069.A0A182Y4F1"/>
<name>A0A182Y4F1_ANOST</name>
<protein>
    <submittedName>
        <fullName evidence="4">FLYWCH-type domain-containing protein</fullName>
    </submittedName>
</protein>
<keyword evidence="1" id="KW-0479">Metal-binding</keyword>
<dbReference type="AlphaFoldDB" id="A0A182Y4F1"/>
<dbReference type="InterPro" id="IPR007588">
    <property type="entry name" value="Znf_FLYWCH"/>
</dbReference>
<reference evidence="4" key="2">
    <citation type="submission" date="2020-05" db="UniProtKB">
        <authorList>
            <consortium name="EnsemblMetazoa"/>
        </authorList>
    </citation>
    <scope>IDENTIFICATION</scope>
    <source>
        <strain evidence="4">Indian</strain>
    </source>
</reference>
<evidence type="ECO:0000256" key="3">
    <source>
        <dbReference type="ARBA" id="ARBA00022833"/>
    </source>
</evidence>
<accession>A0A182Y4F1</accession>
<sequence length="87" mass="10156">MVRPNKPLLNLPLLDKPARYIVGVRGSRKLKVGDYTFTRNKECSDKTYWSCARAGMHRCKARVLTYNNKNGEQTYILRNGFHNHEPF</sequence>
<dbReference type="Pfam" id="PF04500">
    <property type="entry name" value="FLYWCH"/>
    <property type="match status" value="1"/>
</dbReference>
<dbReference type="OMA" id="MHRCKAR"/>
<evidence type="ECO:0000256" key="1">
    <source>
        <dbReference type="ARBA" id="ARBA00022723"/>
    </source>
</evidence>